<comment type="subcellular location">
    <subcellularLocation>
        <location evidence="1">Membrane</location>
        <topology evidence="1">Multi-pass membrane protein</topology>
    </subcellularLocation>
</comment>
<feature type="transmembrane region" description="Helical" evidence="5">
    <location>
        <begin position="198"/>
        <end position="223"/>
    </location>
</feature>
<evidence type="ECO:0000259" key="6">
    <source>
        <dbReference type="PROSITE" id="PS50850"/>
    </source>
</evidence>
<dbReference type="PANTHER" id="PTHR23521">
    <property type="entry name" value="TRANSPORTER MFS SUPERFAMILY"/>
    <property type="match status" value="1"/>
</dbReference>
<feature type="transmembrane region" description="Helical" evidence="5">
    <location>
        <begin position="96"/>
        <end position="119"/>
    </location>
</feature>
<gene>
    <name evidence="7" type="ORF">GCM10011611_17480</name>
</gene>
<feature type="transmembrane region" description="Helical" evidence="5">
    <location>
        <begin position="264"/>
        <end position="281"/>
    </location>
</feature>
<keyword evidence="2 5" id="KW-0812">Transmembrane</keyword>
<name>A0A8J2YRI4_9PROT</name>
<dbReference type="GO" id="GO:0022857">
    <property type="term" value="F:transmembrane transporter activity"/>
    <property type="evidence" value="ECO:0007669"/>
    <property type="project" value="InterPro"/>
</dbReference>
<keyword evidence="4 5" id="KW-0472">Membrane</keyword>
<protein>
    <submittedName>
        <fullName evidence="7">MFS transporter</fullName>
    </submittedName>
</protein>
<dbReference type="SUPFAM" id="SSF103473">
    <property type="entry name" value="MFS general substrate transporter"/>
    <property type="match status" value="1"/>
</dbReference>
<feature type="transmembrane region" description="Helical" evidence="5">
    <location>
        <begin position="355"/>
        <end position="372"/>
    </location>
</feature>
<dbReference type="PANTHER" id="PTHR23521:SF3">
    <property type="entry name" value="MFS TRANSPORTER"/>
    <property type="match status" value="1"/>
</dbReference>
<evidence type="ECO:0000256" key="2">
    <source>
        <dbReference type="ARBA" id="ARBA00022692"/>
    </source>
</evidence>
<feature type="transmembrane region" description="Helical" evidence="5">
    <location>
        <begin position="42"/>
        <end position="61"/>
    </location>
</feature>
<dbReference type="PROSITE" id="PS00216">
    <property type="entry name" value="SUGAR_TRANSPORT_1"/>
    <property type="match status" value="1"/>
</dbReference>
<dbReference type="InterPro" id="IPR005829">
    <property type="entry name" value="Sugar_transporter_CS"/>
</dbReference>
<evidence type="ECO:0000256" key="5">
    <source>
        <dbReference type="SAM" id="Phobius"/>
    </source>
</evidence>
<sequence>MNVRFAPIAPVLLGVVSAQIALGIMTPLIPLMLLRQATPTGVIGVVASAYFVGFLLGALSADRIVTRVGHIRAFAVFAALAADAALLMALTSNPWVWALLRALIGFVMSGLFLVAESWLNDRADKTTRGRVFGAYLVASWGGSAIGPLALNFVDGSGWLFVWAAIAFSTALLPMALTQQANPQIGPRIRFSLAHLLRVSPLGVVVCVTSGLANSAFYALAPVYLERLGFMAGGVSVFVSAAMVAGLLVQYPIGMISDRLGRRPVTLAVLFLALAFALVLGLSGQAPLAVLIGFGTLYAGMTAPLYGLGAGQTNDYIAPDQFVAASGGLLFAWSLGASIGPTVAATVMTWLGPSGLFVYLVAALGSVGLFTAARMRLRAAVPIAQQSNFVPAPAAPAGLPELDPRSDPAVE</sequence>
<accession>A0A8J2YRI4</accession>
<dbReference type="PROSITE" id="PS50850">
    <property type="entry name" value="MFS"/>
    <property type="match status" value="1"/>
</dbReference>
<dbReference type="AlphaFoldDB" id="A0A8J2YRI4"/>
<dbReference type="InterPro" id="IPR020846">
    <property type="entry name" value="MFS_dom"/>
</dbReference>
<feature type="transmembrane region" description="Helical" evidence="5">
    <location>
        <begin position="229"/>
        <end position="252"/>
    </location>
</feature>
<comment type="caution">
    <text evidence="7">The sequence shown here is derived from an EMBL/GenBank/DDBJ whole genome shotgun (WGS) entry which is preliminary data.</text>
</comment>
<evidence type="ECO:0000256" key="1">
    <source>
        <dbReference type="ARBA" id="ARBA00004141"/>
    </source>
</evidence>
<dbReference type="CDD" id="cd17477">
    <property type="entry name" value="MFS_YcaD_like"/>
    <property type="match status" value="1"/>
</dbReference>
<dbReference type="InterPro" id="IPR011701">
    <property type="entry name" value="MFS"/>
</dbReference>
<organism evidence="7 8">
    <name type="scientific">Aliidongia dinghuensis</name>
    <dbReference type="NCBI Taxonomy" id="1867774"/>
    <lineage>
        <taxon>Bacteria</taxon>
        <taxon>Pseudomonadati</taxon>
        <taxon>Pseudomonadota</taxon>
        <taxon>Alphaproteobacteria</taxon>
        <taxon>Rhodospirillales</taxon>
        <taxon>Dongiaceae</taxon>
        <taxon>Aliidongia</taxon>
    </lineage>
</organism>
<reference evidence="7" key="2">
    <citation type="submission" date="2020-09" db="EMBL/GenBank/DDBJ databases">
        <authorList>
            <person name="Sun Q."/>
            <person name="Zhou Y."/>
        </authorList>
    </citation>
    <scope>NUCLEOTIDE SEQUENCE</scope>
    <source>
        <strain evidence="7">CGMCC 1.15725</strain>
    </source>
</reference>
<keyword evidence="8" id="KW-1185">Reference proteome</keyword>
<evidence type="ECO:0000256" key="4">
    <source>
        <dbReference type="ARBA" id="ARBA00023136"/>
    </source>
</evidence>
<dbReference type="Pfam" id="PF07690">
    <property type="entry name" value="MFS_1"/>
    <property type="match status" value="1"/>
</dbReference>
<feature type="transmembrane region" description="Helical" evidence="5">
    <location>
        <begin position="131"/>
        <end position="153"/>
    </location>
</feature>
<feature type="transmembrane region" description="Helical" evidence="5">
    <location>
        <begin position="328"/>
        <end position="349"/>
    </location>
</feature>
<dbReference type="Gene3D" id="1.20.1250.20">
    <property type="entry name" value="MFS general substrate transporter like domains"/>
    <property type="match status" value="2"/>
</dbReference>
<dbReference type="InterPro" id="IPR036259">
    <property type="entry name" value="MFS_trans_sf"/>
</dbReference>
<reference evidence="7" key="1">
    <citation type="journal article" date="2014" name="Int. J. Syst. Evol. Microbiol.">
        <title>Complete genome sequence of Corynebacterium casei LMG S-19264T (=DSM 44701T), isolated from a smear-ripened cheese.</title>
        <authorList>
            <consortium name="US DOE Joint Genome Institute (JGI-PGF)"/>
            <person name="Walter F."/>
            <person name="Albersmeier A."/>
            <person name="Kalinowski J."/>
            <person name="Ruckert C."/>
        </authorList>
    </citation>
    <scope>NUCLEOTIDE SEQUENCE</scope>
    <source>
        <strain evidence="7">CGMCC 1.15725</strain>
    </source>
</reference>
<feature type="domain" description="Major facilitator superfamily (MFS) profile" evidence="6">
    <location>
        <begin position="7"/>
        <end position="379"/>
    </location>
</feature>
<feature type="transmembrane region" description="Helical" evidence="5">
    <location>
        <begin position="159"/>
        <end position="177"/>
    </location>
</feature>
<dbReference type="GO" id="GO:0005886">
    <property type="term" value="C:plasma membrane"/>
    <property type="evidence" value="ECO:0007669"/>
    <property type="project" value="TreeGrafter"/>
</dbReference>
<dbReference type="InterPro" id="IPR047200">
    <property type="entry name" value="MFS_YcaD-like"/>
</dbReference>
<dbReference type="Proteomes" id="UP000646365">
    <property type="component" value="Unassembled WGS sequence"/>
</dbReference>
<evidence type="ECO:0000313" key="8">
    <source>
        <dbReference type="Proteomes" id="UP000646365"/>
    </source>
</evidence>
<feature type="transmembrane region" description="Helical" evidence="5">
    <location>
        <begin position="73"/>
        <end position="90"/>
    </location>
</feature>
<proteinExistence type="predicted"/>
<dbReference type="EMBL" id="BMJQ01000004">
    <property type="protein sequence ID" value="GGF12363.1"/>
    <property type="molecule type" value="Genomic_DNA"/>
</dbReference>
<keyword evidence="3 5" id="KW-1133">Transmembrane helix</keyword>
<feature type="transmembrane region" description="Helical" evidence="5">
    <location>
        <begin position="287"/>
        <end position="307"/>
    </location>
</feature>
<evidence type="ECO:0000256" key="3">
    <source>
        <dbReference type="ARBA" id="ARBA00022989"/>
    </source>
</evidence>
<evidence type="ECO:0000313" key="7">
    <source>
        <dbReference type="EMBL" id="GGF12363.1"/>
    </source>
</evidence>